<name>A0A0C3RCY1_9PORP</name>
<feature type="transmembrane region" description="Helical" evidence="1">
    <location>
        <begin position="21"/>
        <end position="40"/>
    </location>
</feature>
<reference evidence="4 5" key="2">
    <citation type="submission" date="2014-07" db="EMBL/GenBank/DDBJ databases">
        <title>Porphyromonadaceae bacterium OUH 334697 = ATCC BAA-2682 = DSM 28341 draft genome.</title>
        <authorList>
            <person name="Sydenham T.V."/>
            <person name="Hasman H."/>
            <person name="Justesen U.S."/>
        </authorList>
    </citation>
    <scope>NUCLEOTIDE SEQUENCE [LARGE SCALE GENOMIC DNA]</scope>
    <source>
        <strain evidence="4 5">OUH 334697</strain>
    </source>
</reference>
<evidence type="ECO:0000313" key="3">
    <source>
        <dbReference type="EMBL" id="KIO43976.1"/>
    </source>
</evidence>
<feature type="transmembrane region" description="Helical" evidence="1">
    <location>
        <begin position="60"/>
        <end position="81"/>
    </location>
</feature>
<evidence type="ECO:0000313" key="6">
    <source>
        <dbReference type="Proteomes" id="UP000031980"/>
    </source>
</evidence>
<dbReference type="EMBL" id="JPIU01000040">
    <property type="protein sequence ID" value="KIO43976.1"/>
    <property type="molecule type" value="Genomic_DNA"/>
</dbReference>
<comment type="caution">
    <text evidence="3">The sequence shown here is derived from an EMBL/GenBank/DDBJ whole genome shotgun (WGS) entry which is preliminary data.</text>
</comment>
<evidence type="ECO:0000313" key="4">
    <source>
        <dbReference type="EMBL" id="KIO47363.1"/>
    </source>
</evidence>
<organism evidence="3 6">
    <name type="scientific">Sanguibacteroides justesenii</name>
    <dbReference type="NCBI Taxonomy" id="1547597"/>
    <lineage>
        <taxon>Bacteria</taxon>
        <taxon>Pseudomonadati</taxon>
        <taxon>Bacteroidota</taxon>
        <taxon>Bacteroidia</taxon>
        <taxon>Bacteroidales</taxon>
        <taxon>Porphyromonadaceae</taxon>
        <taxon>Sanguibacteroides</taxon>
    </lineage>
</organism>
<dbReference type="EMBL" id="JPIT01000007">
    <property type="protein sequence ID" value="KIO47363.1"/>
    <property type="molecule type" value="Genomic_DNA"/>
</dbReference>
<feature type="transmembrane region" description="Helical" evidence="1">
    <location>
        <begin position="255"/>
        <end position="278"/>
    </location>
</feature>
<feature type="transmembrane region" description="Helical" evidence="1">
    <location>
        <begin position="141"/>
        <end position="165"/>
    </location>
</feature>
<sequence>MKFRMIKTIACYEAKLLRRNWGFRIFVVIALLGTWGFQYIEQIQFSSWFKIAMPASLPWFNTYVYNILQSLMVLFVVTDVIKRDRKCDSGIVFTLYPVSNSELILGKMWGISRIFIGLNFISLLLAASMNVFFSLSPFDLWLYFFYFLTLSFPSLIFMIGFSFFISRLIREHIFSLLLLLLFWGVAYWYLPEICGGAFDFFAIGIPNLFSDVTGHPALFLYLLQRVSFIGIGLGMLMFSVLWFNRLTDGKELKRLRILSCTLLTVGIICMLGCCYSFLHDKSIRKRYADTYVKYADKLDLRVEKSSIVYRQEGNRIFVSAQLQVRNTGVSRMPELIFYLNPGLSVRQLWDNGKNLVFHRENQVIVVQKELQPGENITLRIEYDGKIDERICYLDISDKEYDHAYWLDKKWRFGKRSAFVENGYTLLLPECLWYPVAVPPVNLKSLYATEKNFTTYDLRVFNPDRRMVISQGKAEEVGDTVKFTPENKLTGITLTMGSYGKKSVKVDNVLLEWYYFKGSDLLIKKVENLSDFLMPFLQKHLKGYPFQYLRVVETPVTLTSYVRNWKGGSENAQPELLFYPERGSKILAMSDYIQFQEGVAMNFVGGNEMIQEPNVDFMRLSIFLESSFLREWAVLRELDLNRRLKLYLRQETIGVLQSTTIPNDYSILPLFSDYLGFMSSVDYPVMDRIIQTMLKFQEDNVSSSIMKMPLFLGIDDYQRAMAYLTSHSLEDALNDETLPVGVMTEIINIKARDLKNRISTSVPYTDLHRFLNDFRSSYFFRETDLKQFKQAFTDRFKVDISQWLPEWYKSRQAAGLVIKDIGVDKVENGEVKGYRGRMRVYNPSEADGVFSVMVRGGYINHFMINRGEAKEIRFFAEKMPRLIYVNTNLSQNIPQTIRWVFNPTIKTAVVSDTSQGIFDIDKRYFLPVPDEIIVDNEDPGFNVKTAASNRLLGNMSSRKEYQLPMKIVSTSWAPGIDEGCYGDIVRSAYVKLGGGENNHAVWTAEIQQEGVYELWIHVPALPAYVYNGSLDGDCLQYYTVQNGEKNDEFNINVTKEQGWVYAGEYRLPQGENRVVLLDRARQQMRLVADAIKWKYVKK</sequence>
<dbReference type="Proteomes" id="UP000031937">
    <property type="component" value="Unassembled WGS sequence"/>
</dbReference>
<dbReference type="RefSeq" id="WP_041502179.1">
    <property type="nucleotide sequence ID" value="NZ_JPIT01000007.1"/>
</dbReference>
<evidence type="ECO:0000313" key="5">
    <source>
        <dbReference type="Proteomes" id="UP000031937"/>
    </source>
</evidence>
<evidence type="ECO:0000259" key="2">
    <source>
        <dbReference type="Pfam" id="PF25275"/>
    </source>
</evidence>
<accession>A0A0C3RCY1</accession>
<protein>
    <recommendedName>
        <fullName evidence="2">Golvesin/Xly CBD-like domain-containing protein</fullName>
    </recommendedName>
</protein>
<feature type="transmembrane region" description="Helical" evidence="1">
    <location>
        <begin position="114"/>
        <end position="135"/>
    </location>
</feature>
<dbReference type="Proteomes" id="UP000031980">
    <property type="component" value="Unassembled WGS sequence"/>
</dbReference>
<feature type="transmembrane region" description="Helical" evidence="1">
    <location>
        <begin position="172"/>
        <end position="190"/>
    </location>
</feature>
<keyword evidence="1" id="KW-0472">Membrane</keyword>
<keyword evidence="1" id="KW-1133">Transmembrane helix</keyword>
<dbReference type="Pfam" id="PF25275">
    <property type="entry name" value="Golvesin_C"/>
    <property type="match status" value="1"/>
</dbReference>
<dbReference type="AlphaFoldDB" id="A0A0C3RCY1"/>
<keyword evidence="6" id="KW-1185">Reference proteome</keyword>
<keyword evidence="1" id="KW-0812">Transmembrane</keyword>
<reference evidence="3 6" key="1">
    <citation type="submission" date="2014-07" db="EMBL/GenBank/DDBJ databases">
        <title>Porphyromonadaceae bacterium OUH 308042 = ATCC BAA-2681 = DSM 28342 draft genome.</title>
        <authorList>
            <person name="Sydenham T.V."/>
            <person name="Hasman H."/>
            <person name="Justensen U.S."/>
        </authorList>
    </citation>
    <scope>NUCLEOTIDE SEQUENCE [LARGE SCALE GENOMIC DNA]</scope>
    <source>
        <strain evidence="3 6">OUH 308042</strain>
    </source>
</reference>
<feature type="transmembrane region" description="Helical" evidence="1">
    <location>
        <begin position="218"/>
        <end position="243"/>
    </location>
</feature>
<evidence type="ECO:0000256" key="1">
    <source>
        <dbReference type="SAM" id="Phobius"/>
    </source>
</evidence>
<feature type="domain" description="Golvesin/Xly CBD-like" evidence="2">
    <location>
        <begin position="968"/>
        <end position="1091"/>
    </location>
</feature>
<gene>
    <name evidence="3" type="ORF">BA92_11325</name>
    <name evidence="4" type="ORF">IE90_01925</name>
</gene>
<proteinExistence type="predicted"/>
<dbReference type="InterPro" id="IPR033803">
    <property type="entry name" value="CBD-like_Golvesin-Xly"/>
</dbReference>